<sequence length="737" mass="83145">MVRHKVSKPSGVQDDFPSIPFPGMAIGTGIGPQAPSLYESLGDSSDVDETDNSNESTACDQVKKLYEIRNRKDGTKWVEEAPKVGKPHFKKKWRDAALLVCYRATPPSTNVNPYTITSISIQNHALRAMVQIILKDWPGIATNVQDLTLNGPLHPFFHRWDDLTNMLHSDLSGMEKKLLAALHDVLYEEFEGALQRYSDLISREMIDFELLWTIFPAGCVVLSRNGLDQQCALVVNCRYAPSLHDFKRIFYLDVAYIDCDGYRYGWTTTSVMVQEFDGVKHVSELGVLPIKYYTTDPDILHRLETRGKGFVAFQWDNYKAYQGSPAAGLDESRIVIDAAKYGEHSSPIILTAYPHGLRSLVPEGEACLSSSDYAACDNTSVPGVIQTFPDPMVPLVYPYSLSGLPPPKPNKSSTYINDESYDLKKPSICAAQRSGRTNFATSDVLVMHRWTLSEFGAPPEAFCPPQVRGHCLTSKRWLQFRVENISPIEFNDAAYDRLVIPHSRKRILGALAKTQRERRNGIDDMIKGKGQGLILLLNGPPGTGKTLTAEAIADKMHLPLYAIDTSQLSDDIEDLEDDLRKIFRLAEAWDVVLLLDEADAFLERRTSNSKHLKRNKRVAVFLRVLEYFRGILILTSNREVEFDEAFHSRIDLTLRYSNLNHDARTAVWKNILSLAPHAISQECIESFAERNLNGRQIKNTIKMARLLAISEGHELNAQDVRDVIDITNEEMPRDWEE</sequence>
<protein>
    <submittedName>
        <fullName evidence="4">P-loop containing nucleoside triphosphate hydrolase protein</fullName>
    </submittedName>
</protein>
<dbReference type="InterPro" id="IPR003593">
    <property type="entry name" value="AAA+_ATPase"/>
</dbReference>
<dbReference type="Pfam" id="PF00004">
    <property type="entry name" value="AAA"/>
    <property type="match status" value="1"/>
</dbReference>
<reference evidence="4" key="1">
    <citation type="submission" date="2020-01" db="EMBL/GenBank/DDBJ databases">
        <authorList>
            <consortium name="DOE Joint Genome Institute"/>
            <person name="Haridas S."/>
            <person name="Albert R."/>
            <person name="Binder M."/>
            <person name="Bloem J."/>
            <person name="Labutti K."/>
            <person name="Salamov A."/>
            <person name="Andreopoulos B."/>
            <person name="Baker S.E."/>
            <person name="Barry K."/>
            <person name="Bills G."/>
            <person name="Bluhm B.H."/>
            <person name="Cannon C."/>
            <person name="Castanera R."/>
            <person name="Culley D.E."/>
            <person name="Daum C."/>
            <person name="Ezra D."/>
            <person name="Gonzalez J.B."/>
            <person name="Henrissat B."/>
            <person name="Kuo A."/>
            <person name="Liang C."/>
            <person name="Lipzen A."/>
            <person name="Lutzoni F."/>
            <person name="Magnuson J."/>
            <person name="Mondo S."/>
            <person name="Nolan M."/>
            <person name="Ohm R."/>
            <person name="Pangilinan J."/>
            <person name="Park H.-J."/>
            <person name="Ramirez L."/>
            <person name="Alfaro M."/>
            <person name="Sun H."/>
            <person name="Tritt A."/>
            <person name="Yoshinaga Y."/>
            <person name="Zwiers L.-H."/>
            <person name="Turgeon B.G."/>
            <person name="Goodwin S.B."/>
            <person name="Spatafora J.W."/>
            <person name="Crous P.W."/>
            <person name="Grigoriev I.V."/>
        </authorList>
    </citation>
    <scope>NUCLEOTIDE SEQUENCE</scope>
    <source>
        <strain evidence="4">CBS 342.82</strain>
    </source>
</reference>
<dbReference type="OrthoDB" id="10042665at2759"/>
<evidence type="ECO:0000313" key="4">
    <source>
        <dbReference type="RefSeq" id="XP_033458945.1"/>
    </source>
</evidence>
<evidence type="ECO:0000256" key="1">
    <source>
        <dbReference type="SAM" id="MobiDB-lite"/>
    </source>
</evidence>
<dbReference type="InterPro" id="IPR027417">
    <property type="entry name" value="P-loop_NTPase"/>
</dbReference>
<feature type="domain" description="AAA+ ATPase" evidence="2">
    <location>
        <begin position="531"/>
        <end position="660"/>
    </location>
</feature>
<dbReference type="InterPro" id="IPR054289">
    <property type="entry name" value="DUF7025"/>
</dbReference>
<dbReference type="InterPro" id="IPR003959">
    <property type="entry name" value="ATPase_AAA_core"/>
</dbReference>
<dbReference type="GeneID" id="54364613"/>
<reference evidence="4" key="2">
    <citation type="submission" date="2020-04" db="EMBL/GenBank/DDBJ databases">
        <authorList>
            <consortium name="NCBI Genome Project"/>
        </authorList>
    </citation>
    <scope>NUCLEOTIDE SEQUENCE</scope>
    <source>
        <strain evidence="4">CBS 342.82</strain>
    </source>
</reference>
<dbReference type="RefSeq" id="XP_033458945.1">
    <property type="nucleotide sequence ID" value="XM_033606813.1"/>
</dbReference>
<dbReference type="SUPFAM" id="SSF52540">
    <property type="entry name" value="P-loop containing nucleoside triphosphate hydrolases"/>
    <property type="match status" value="1"/>
</dbReference>
<gene>
    <name evidence="4" type="ORF">K489DRAFT_394750</name>
</gene>
<dbReference type="Pfam" id="PF22942">
    <property type="entry name" value="DUF7025"/>
    <property type="match status" value="1"/>
</dbReference>
<evidence type="ECO:0000313" key="3">
    <source>
        <dbReference type="Proteomes" id="UP000504637"/>
    </source>
</evidence>
<feature type="region of interest" description="Disordered" evidence="1">
    <location>
        <begin position="35"/>
        <end position="56"/>
    </location>
</feature>
<dbReference type="Proteomes" id="UP000504637">
    <property type="component" value="Unplaced"/>
</dbReference>
<dbReference type="PANTHER" id="PTHR46411:SF3">
    <property type="entry name" value="AAA+ ATPASE DOMAIN-CONTAINING PROTEIN"/>
    <property type="match status" value="1"/>
</dbReference>
<dbReference type="Gene3D" id="3.40.50.300">
    <property type="entry name" value="P-loop containing nucleotide triphosphate hydrolases"/>
    <property type="match status" value="1"/>
</dbReference>
<organism evidence="4">
    <name type="scientific">Dissoconium aciculare CBS 342.82</name>
    <dbReference type="NCBI Taxonomy" id="1314786"/>
    <lineage>
        <taxon>Eukaryota</taxon>
        <taxon>Fungi</taxon>
        <taxon>Dikarya</taxon>
        <taxon>Ascomycota</taxon>
        <taxon>Pezizomycotina</taxon>
        <taxon>Dothideomycetes</taxon>
        <taxon>Dothideomycetidae</taxon>
        <taxon>Mycosphaerellales</taxon>
        <taxon>Dissoconiaceae</taxon>
        <taxon>Dissoconium</taxon>
    </lineage>
</organism>
<keyword evidence="4" id="KW-0378">Hydrolase</keyword>
<keyword evidence="3" id="KW-1185">Reference proteome</keyword>
<dbReference type="GO" id="GO:0016887">
    <property type="term" value="F:ATP hydrolysis activity"/>
    <property type="evidence" value="ECO:0007669"/>
    <property type="project" value="InterPro"/>
</dbReference>
<dbReference type="AlphaFoldDB" id="A0A6J3M322"/>
<proteinExistence type="predicted"/>
<accession>A0A6J3M322</accession>
<dbReference type="GO" id="GO:0005524">
    <property type="term" value="F:ATP binding"/>
    <property type="evidence" value="ECO:0007669"/>
    <property type="project" value="InterPro"/>
</dbReference>
<dbReference type="CDD" id="cd19481">
    <property type="entry name" value="RecA-like_protease"/>
    <property type="match status" value="1"/>
</dbReference>
<dbReference type="SMART" id="SM00382">
    <property type="entry name" value="AAA"/>
    <property type="match status" value="1"/>
</dbReference>
<reference evidence="4" key="3">
    <citation type="submission" date="2025-08" db="UniProtKB">
        <authorList>
            <consortium name="RefSeq"/>
        </authorList>
    </citation>
    <scope>IDENTIFICATION</scope>
    <source>
        <strain evidence="4">CBS 342.82</strain>
    </source>
</reference>
<evidence type="ECO:0000259" key="2">
    <source>
        <dbReference type="SMART" id="SM00382"/>
    </source>
</evidence>
<name>A0A6J3M322_9PEZI</name>
<dbReference type="PANTHER" id="PTHR46411">
    <property type="entry name" value="FAMILY ATPASE, PUTATIVE-RELATED"/>
    <property type="match status" value="1"/>
</dbReference>